<keyword evidence="3" id="KW-0813">Transport</keyword>
<dbReference type="GO" id="GO:0046755">
    <property type="term" value="P:viral budding"/>
    <property type="evidence" value="ECO:0007669"/>
    <property type="project" value="TreeGrafter"/>
</dbReference>
<comment type="function">
    <text evidence="7">Component of the ESCRT-I complex, a regulator of vesicular trafficking process. Required for the sorting of endocytic ubiquitinated cargos into multivesicular bodies.</text>
</comment>
<dbReference type="PROSITE" id="PS51498">
    <property type="entry name" value="MABP"/>
    <property type="match status" value="1"/>
</dbReference>
<evidence type="ECO:0000256" key="5">
    <source>
        <dbReference type="ARBA" id="ARBA00022927"/>
    </source>
</evidence>
<dbReference type="InterPro" id="IPR040297">
    <property type="entry name" value="MVB12B"/>
</dbReference>
<evidence type="ECO:0000256" key="6">
    <source>
        <dbReference type="ARBA" id="ARBA00023136"/>
    </source>
</evidence>
<dbReference type="InterPro" id="IPR023341">
    <property type="entry name" value="MABP"/>
</dbReference>
<dbReference type="GeneID" id="106524415"/>
<dbReference type="FunFam" id="2.100.10.50:FF:000002">
    <property type="entry name" value="Multivesicular body subunit 12B"/>
    <property type="match status" value="1"/>
</dbReference>
<dbReference type="Pfam" id="PF10240">
    <property type="entry name" value="DUF2464"/>
    <property type="match status" value="2"/>
</dbReference>
<dbReference type="Gene3D" id="2.100.10.50">
    <property type="match status" value="1"/>
</dbReference>
<evidence type="ECO:0000256" key="1">
    <source>
        <dbReference type="ARBA" id="ARBA00004633"/>
    </source>
</evidence>
<dbReference type="Proteomes" id="UP000192220">
    <property type="component" value="Unplaced"/>
</dbReference>
<dbReference type="PROSITE" id="PS51497">
    <property type="entry name" value="UMA"/>
    <property type="match status" value="1"/>
</dbReference>
<gene>
    <name evidence="11" type="primary">LOC106524415</name>
</gene>
<dbReference type="PANTHER" id="PTHR31547:SF1">
    <property type="entry name" value="MULTIVESICULAR BODY SUBUNIT 12B"/>
    <property type="match status" value="1"/>
</dbReference>
<dbReference type="GO" id="GO:0042058">
    <property type="term" value="P:regulation of epidermal growth factor receptor signaling pathway"/>
    <property type="evidence" value="ECO:0007669"/>
    <property type="project" value="TreeGrafter"/>
</dbReference>
<organism evidence="10 11">
    <name type="scientific">Austrofundulus limnaeus</name>
    <name type="common">Annual killifish</name>
    <dbReference type="NCBI Taxonomy" id="52670"/>
    <lineage>
        <taxon>Eukaryota</taxon>
        <taxon>Metazoa</taxon>
        <taxon>Chordata</taxon>
        <taxon>Craniata</taxon>
        <taxon>Vertebrata</taxon>
        <taxon>Euteleostomi</taxon>
        <taxon>Actinopterygii</taxon>
        <taxon>Neopterygii</taxon>
        <taxon>Teleostei</taxon>
        <taxon>Neoteleostei</taxon>
        <taxon>Acanthomorphata</taxon>
        <taxon>Ovalentaria</taxon>
        <taxon>Atherinomorphae</taxon>
        <taxon>Cyprinodontiformes</taxon>
        <taxon>Rivulidae</taxon>
        <taxon>Austrofundulus</taxon>
    </lineage>
</organism>
<keyword evidence="10" id="KW-1185">Reference proteome</keyword>
<dbReference type="GO" id="GO:0015031">
    <property type="term" value="P:protein transport"/>
    <property type="evidence" value="ECO:0007669"/>
    <property type="project" value="UniProtKB-KW"/>
</dbReference>
<name>A0A2I4C0Z9_AUSLI</name>
<keyword evidence="4" id="KW-0967">Endosome</keyword>
<evidence type="ECO:0000313" key="11">
    <source>
        <dbReference type="RefSeq" id="XP_013873670.1"/>
    </source>
</evidence>
<dbReference type="GO" id="GO:0031902">
    <property type="term" value="C:late endosome membrane"/>
    <property type="evidence" value="ECO:0007669"/>
    <property type="project" value="UniProtKB-SubCell"/>
</dbReference>
<evidence type="ECO:0000259" key="8">
    <source>
        <dbReference type="PROSITE" id="PS51497"/>
    </source>
</evidence>
<dbReference type="InterPro" id="IPR018798">
    <property type="entry name" value="MVB12A/B"/>
</dbReference>
<feature type="domain" description="MABP" evidence="9">
    <location>
        <begin position="16"/>
        <end position="163"/>
    </location>
</feature>
<dbReference type="AlphaFoldDB" id="A0A2I4C0Z9"/>
<feature type="domain" description="UMA" evidence="8">
    <location>
        <begin position="182"/>
        <end position="231"/>
    </location>
</feature>
<protein>
    <submittedName>
        <fullName evidence="11">Multivesicular body subunit 12B isoform X2</fullName>
    </submittedName>
</protein>
<evidence type="ECO:0000256" key="2">
    <source>
        <dbReference type="ARBA" id="ARBA00010432"/>
    </source>
</evidence>
<sequence>MPEVRDLSEALPEMSMDPITGVGVVASRNRAPTGYDVISTTTDGLDADLWKDGLFKSKVTRYLCFTRVFSKENSHLGNVLVDMKLIDIKDTLPVGFIPIQETVDTQEQAFRKRRLCIKFIPRDSTEAAICDIRILGRSKQAPPQYTFIGHISMTLPASFRGKNTTRPDYEHQNSNLYAISAMDGVPFMISEKFACASSDLLQVDLMGITIKSLADIEKEYDYSFRTEHSAAARLPPSPTRTPLGSEA</sequence>
<dbReference type="OrthoDB" id="6021306at2759"/>
<comment type="similarity">
    <text evidence="2">Belongs to the MVB12 family.</text>
</comment>
<proteinExistence type="inferred from homology"/>
<accession>A0A2I4C0Z9</accession>
<keyword evidence="6" id="KW-0472">Membrane</keyword>
<evidence type="ECO:0000259" key="9">
    <source>
        <dbReference type="PROSITE" id="PS51498"/>
    </source>
</evidence>
<comment type="subcellular location">
    <subcellularLocation>
        <location evidence="1">Late endosome membrane</location>
        <topology evidence="1">Peripheral membrane protein</topology>
    </subcellularLocation>
</comment>
<evidence type="ECO:0000256" key="3">
    <source>
        <dbReference type="ARBA" id="ARBA00022448"/>
    </source>
</evidence>
<dbReference type="GO" id="GO:0019075">
    <property type="term" value="P:virus maturation"/>
    <property type="evidence" value="ECO:0007669"/>
    <property type="project" value="TreeGrafter"/>
</dbReference>
<dbReference type="RefSeq" id="XP_013873670.1">
    <property type="nucleotide sequence ID" value="XM_014018216.1"/>
</dbReference>
<evidence type="ECO:0000256" key="7">
    <source>
        <dbReference type="ARBA" id="ARBA00053101"/>
    </source>
</evidence>
<evidence type="ECO:0000256" key="4">
    <source>
        <dbReference type="ARBA" id="ARBA00022753"/>
    </source>
</evidence>
<dbReference type="PANTHER" id="PTHR31547">
    <property type="entry name" value="MULTIVESICULAR BODY SUBUNIT 12B"/>
    <property type="match status" value="1"/>
</dbReference>
<keyword evidence="5" id="KW-0653">Protein transport</keyword>
<evidence type="ECO:0000313" key="10">
    <source>
        <dbReference type="Proteomes" id="UP000192220"/>
    </source>
</evidence>
<dbReference type="GO" id="GO:0000813">
    <property type="term" value="C:ESCRT I complex"/>
    <property type="evidence" value="ECO:0007669"/>
    <property type="project" value="InterPro"/>
</dbReference>
<dbReference type="InterPro" id="IPR023340">
    <property type="entry name" value="UMA"/>
</dbReference>
<reference evidence="11" key="1">
    <citation type="submission" date="2025-08" db="UniProtKB">
        <authorList>
            <consortium name="RefSeq"/>
        </authorList>
    </citation>
    <scope>IDENTIFICATION</scope>
    <source>
        <strain evidence="11">Quisiro</strain>
        <tissue evidence="11">Liver</tissue>
    </source>
</reference>